<sequence>MVTRLKCSELEENEEEEDESSNLEYDWGDVHLLDVLIDTEETEDNKDERFCLAMLILIEVLVIPRYARYRFPRKVLKRAQNLQSLMNYPWGRDSYMILLNSVKKTIPSRLSKPRYDLHGFPISLNLWMLESVPQLQSAFSSLNTVEPPTAFYVNPGANQIMTIEGYRNLKVICVLPFIQGDSEDTVFLEDKPDEDFDTLVDIVTKGYK</sequence>
<feature type="region of interest" description="Disordered" evidence="1">
    <location>
        <begin position="1"/>
        <end position="22"/>
    </location>
</feature>
<accession>V4KF74</accession>
<feature type="non-terminal residue" evidence="3">
    <location>
        <position position="208"/>
    </location>
</feature>
<dbReference type="PANTHER" id="PTHR48449">
    <property type="entry name" value="DUF1985 DOMAIN-CONTAINING PROTEIN"/>
    <property type="match status" value="1"/>
</dbReference>
<dbReference type="KEGG" id="eus:EUTSA_v10024057mg"/>
<evidence type="ECO:0000256" key="1">
    <source>
        <dbReference type="SAM" id="MobiDB-lite"/>
    </source>
</evidence>
<proteinExistence type="predicted"/>
<dbReference type="OMA" id="IPRYARY"/>
<dbReference type="Proteomes" id="UP000030689">
    <property type="component" value="Unassembled WGS sequence"/>
</dbReference>
<dbReference type="Pfam" id="PF09331">
    <property type="entry name" value="DUF1985"/>
    <property type="match status" value="1"/>
</dbReference>
<feature type="domain" description="DUF1985" evidence="2">
    <location>
        <begin position="2"/>
        <end position="100"/>
    </location>
</feature>
<organism evidence="3 4">
    <name type="scientific">Eutrema salsugineum</name>
    <name type="common">Saltwater cress</name>
    <name type="synonym">Sisymbrium salsugineum</name>
    <dbReference type="NCBI Taxonomy" id="72664"/>
    <lineage>
        <taxon>Eukaryota</taxon>
        <taxon>Viridiplantae</taxon>
        <taxon>Streptophyta</taxon>
        <taxon>Embryophyta</taxon>
        <taxon>Tracheophyta</taxon>
        <taxon>Spermatophyta</taxon>
        <taxon>Magnoliopsida</taxon>
        <taxon>eudicotyledons</taxon>
        <taxon>Gunneridae</taxon>
        <taxon>Pentapetalae</taxon>
        <taxon>rosids</taxon>
        <taxon>malvids</taxon>
        <taxon>Brassicales</taxon>
        <taxon>Brassicaceae</taxon>
        <taxon>Eutremeae</taxon>
        <taxon>Eutrema</taxon>
    </lineage>
</organism>
<feature type="compositionally biased region" description="Acidic residues" evidence="1">
    <location>
        <begin position="10"/>
        <end position="21"/>
    </location>
</feature>
<dbReference type="AlphaFoldDB" id="V4KF74"/>
<reference evidence="3 4" key="1">
    <citation type="journal article" date="2013" name="Front. Plant Sci.">
        <title>The Reference Genome of the Halophytic Plant Eutrema salsugineum.</title>
        <authorList>
            <person name="Yang R."/>
            <person name="Jarvis D.E."/>
            <person name="Chen H."/>
            <person name="Beilstein M.A."/>
            <person name="Grimwood J."/>
            <person name="Jenkins J."/>
            <person name="Shu S."/>
            <person name="Prochnik S."/>
            <person name="Xin M."/>
            <person name="Ma C."/>
            <person name="Schmutz J."/>
            <person name="Wing R.A."/>
            <person name="Mitchell-Olds T."/>
            <person name="Schumaker K.S."/>
            <person name="Wang X."/>
        </authorList>
    </citation>
    <scope>NUCLEOTIDE SEQUENCE [LARGE SCALE GENOMIC DNA]</scope>
</reference>
<dbReference type="InterPro" id="IPR015410">
    <property type="entry name" value="DUF1985"/>
</dbReference>
<evidence type="ECO:0000313" key="4">
    <source>
        <dbReference type="Proteomes" id="UP000030689"/>
    </source>
</evidence>
<keyword evidence="4" id="KW-1185">Reference proteome</keyword>
<evidence type="ECO:0000313" key="3">
    <source>
        <dbReference type="EMBL" id="ESQ29804.1"/>
    </source>
</evidence>
<dbReference type="PANTHER" id="PTHR48449:SF1">
    <property type="entry name" value="DUF1985 DOMAIN-CONTAINING PROTEIN"/>
    <property type="match status" value="1"/>
</dbReference>
<name>V4KF74_EUTSA</name>
<dbReference type="EMBL" id="KI517881">
    <property type="protein sequence ID" value="ESQ29804.1"/>
    <property type="molecule type" value="Genomic_DNA"/>
</dbReference>
<protein>
    <recommendedName>
        <fullName evidence="2">DUF1985 domain-containing protein</fullName>
    </recommendedName>
</protein>
<gene>
    <name evidence="3" type="ORF">EUTSA_v10024057mg</name>
</gene>
<evidence type="ECO:0000259" key="2">
    <source>
        <dbReference type="Pfam" id="PF09331"/>
    </source>
</evidence>
<dbReference type="Gramene" id="ESQ29804">
    <property type="protein sequence ID" value="ESQ29804"/>
    <property type="gene ID" value="EUTSA_v10024057mg"/>
</dbReference>